<accession>A0A0B6YED7</accession>
<evidence type="ECO:0000256" key="1">
    <source>
        <dbReference type="SAM" id="MobiDB-lite"/>
    </source>
</evidence>
<reference evidence="2" key="1">
    <citation type="submission" date="2014-12" db="EMBL/GenBank/DDBJ databases">
        <title>Insight into the proteome of Arion vulgaris.</title>
        <authorList>
            <person name="Aradska J."/>
            <person name="Bulat T."/>
            <person name="Smidak R."/>
            <person name="Sarate P."/>
            <person name="Gangsoo J."/>
            <person name="Sialana F."/>
            <person name="Bilban M."/>
            <person name="Lubec G."/>
        </authorList>
    </citation>
    <scope>NUCLEOTIDE SEQUENCE</scope>
    <source>
        <tissue evidence="2">Skin</tissue>
    </source>
</reference>
<feature type="non-terminal residue" evidence="2">
    <location>
        <position position="1"/>
    </location>
</feature>
<protein>
    <submittedName>
        <fullName evidence="2">Uncharacterized protein</fullName>
    </submittedName>
</protein>
<feature type="compositionally biased region" description="Polar residues" evidence="1">
    <location>
        <begin position="24"/>
        <end position="39"/>
    </location>
</feature>
<feature type="region of interest" description="Disordered" evidence="1">
    <location>
        <begin position="1"/>
        <end position="69"/>
    </location>
</feature>
<name>A0A0B6YED7_9EUPU</name>
<organism evidence="2">
    <name type="scientific">Arion vulgaris</name>
    <dbReference type="NCBI Taxonomy" id="1028688"/>
    <lineage>
        <taxon>Eukaryota</taxon>
        <taxon>Metazoa</taxon>
        <taxon>Spiralia</taxon>
        <taxon>Lophotrochozoa</taxon>
        <taxon>Mollusca</taxon>
        <taxon>Gastropoda</taxon>
        <taxon>Heterobranchia</taxon>
        <taxon>Euthyneura</taxon>
        <taxon>Panpulmonata</taxon>
        <taxon>Eupulmonata</taxon>
        <taxon>Stylommatophora</taxon>
        <taxon>Helicina</taxon>
        <taxon>Arionoidea</taxon>
        <taxon>Arionidae</taxon>
        <taxon>Arion</taxon>
    </lineage>
</organism>
<evidence type="ECO:0000313" key="2">
    <source>
        <dbReference type="EMBL" id="CEK54573.1"/>
    </source>
</evidence>
<gene>
    <name evidence="2" type="primary">ORF23148</name>
</gene>
<sequence length="69" mass="7385">HLIHATPSKERNSSFLESVRLSPRGTTQRELIGENSNANKGRIPENGEVLNTGSPLSARPPSHPGSRSG</sequence>
<proteinExistence type="predicted"/>
<dbReference type="AlphaFoldDB" id="A0A0B6YED7"/>
<feature type="non-terminal residue" evidence="2">
    <location>
        <position position="69"/>
    </location>
</feature>
<dbReference type="EMBL" id="HACG01007708">
    <property type="protein sequence ID" value="CEK54573.1"/>
    <property type="molecule type" value="Transcribed_RNA"/>
</dbReference>